<keyword evidence="1" id="KW-0560">Oxidoreductase</keyword>
<protein>
    <submittedName>
        <fullName evidence="1">Ectoine hydroxylase-related dioxygenase, phytanoyl-CoA dioxygenase (PhyH) family</fullName>
    </submittedName>
</protein>
<dbReference type="PANTHER" id="PTHR40128:SF1">
    <property type="entry name" value="PHYTANOYL-COA HYDROXYLASE"/>
    <property type="match status" value="1"/>
</dbReference>
<accession>A0A1T5A556</accession>
<dbReference type="Pfam" id="PF05721">
    <property type="entry name" value="PhyH"/>
    <property type="match status" value="1"/>
</dbReference>
<dbReference type="GO" id="GO:0016706">
    <property type="term" value="F:2-oxoglutarate-dependent dioxygenase activity"/>
    <property type="evidence" value="ECO:0007669"/>
    <property type="project" value="UniProtKB-ARBA"/>
</dbReference>
<dbReference type="OrthoDB" id="183023at2"/>
<dbReference type="AlphaFoldDB" id="A0A1T5A556"/>
<dbReference type="SUPFAM" id="SSF51197">
    <property type="entry name" value="Clavaminate synthase-like"/>
    <property type="match status" value="1"/>
</dbReference>
<evidence type="ECO:0000313" key="2">
    <source>
        <dbReference type="Proteomes" id="UP000189818"/>
    </source>
</evidence>
<reference evidence="2" key="1">
    <citation type="submission" date="2017-02" db="EMBL/GenBank/DDBJ databases">
        <authorList>
            <person name="Varghese N."/>
            <person name="Submissions S."/>
        </authorList>
    </citation>
    <scope>NUCLEOTIDE SEQUENCE [LARGE SCALE GENOMIC DNA]</scope>
    <source>
        <strain evidence="2">UM2</strain>
    </source>
</reference>
<dbReference type="PANTHER" id="PTHR40128">
    <property type="entry name" value="EXPRESSED PROTEIN"/>
    <property type="match status" value="1"/>
</dbReference>
<dbReference type="EMBL" id="FUYM01000001">
    <property type="protein sequence ID" value="SKB29979.1"/>
    <property type="molecule type" value="Genomic_DNA"/>
</dbReference>
<dbReference type="RefSeq" id="WP_079646516.1">
    <property type="nucleotide sequence ID" value="NZ_FUYM01000001.1"/>
</dbReference>
<evidence type="ECO:0000313" key="1">
    <source>
        <dbReference type="EMBL" id="SKB29979.1"/>
    </source>
</evidence>
<name>A0A1T5A556_9SPHN</name>
<dbReference type="STRING" id="439228.SAMN06295920_101591"/>
<gene>
    <name evidence="1" type="ORF">SAMN06295920_101591</name>
</gene>
<keyword evidence="1" id="KW-0223">Dioxygenase</keyword>
<proteinExistence type="predicted"/>
<dbReference type="Proteomes" id="UP000189818">
    <property type="component" value="Unassembled WGS sequence"/>
</dbReference>
<dbReference type="Gene3D" id="2.60.120.620">
    <property type="entry name" value="q2cbj1_9rhob like domain"/>
    <property type="match status" value="1"/>
</dbReference>
<dbReference type="InterPro" id="IPR008775">
    <property type="entry name" value="Phytyl_CoA_dOase-like"/>
</dbReference>
<sequence length="318" mass="35769">MNMAAARLIPEMGEFNVSNHLLGDQPGLKAAWERDGYWFFRDVLDKQAIAELRQIYMDYLGELGVADPQDPEARYNGADLSVMPAMVNETAMNERRVDRVLHRDPRIAAFFERLFGCDPFWVPFTVHRQVPPARDRDARRLEFIHQDGTYNDGLDFLICWIPLAEIAPEVGGLALVEGVHRRGSLHRKDGMKILPIAEEDMEVGRWRSTHYRPGDVLLMDLNTPHSGIANHSDRFRLSVDTRIMPSDGNLPVVGTIAAVSAEGVTIGDRALRFDATSFVRGLRGDQMPLADIPGRYRVGQEVIAAVTGDLVRNMRPIQ</sequence>
<organism evidence="1 2">
    <name type="scientific">Rhizorhabdus histidinilytica</name>
    <dbReference type="NCBI Taxonomy" id="439228"/>
    <lineage>
        <taxon>Bacteria</taxon>
        <taxon>Pseudomonadati</taxon>
        <taxon>Pseudomonadota</taxon>
        <taxon>Alphaproteobacteria</taxon>
        <taxon>Sphingomonadales</taxon>
        <taxon>Sphingomonadaceae</taxon>
        <taxon>Rhizorhabdus</taxon>
    </lineage>
</organism>
<keyword evidence="2" id="KW-1185">Reference proteome</keyword>